<sequence length="170" mass="18709">MMTSTTLAIGTSAGTLAVTACAALLTGVLATYTLLHHQQVFAWLQKVRHNDQASAELDNPDQWLADLYKAQCRLTQKPCCIEDFEDIAQITNMIKGVVDHTGAIRPDLTKIIERVEEYLATALPELPSSAVPPPEHRSRLARAMKQESARIELARAVVAGQHQITLLRRG</sequence>
<comment type="caution">
    <text evidence="1">The sequence shown here is derived from an EMBL/GenBank/DDBJ whole genome shotgun (WGS) entry which is preliminary data.</text>
</comment>
<reference evidence="1 2" key="1">
    <citation type="submission" date="2019-05" db="EMBL/GenBank/DDBJ databases">
        <authorList>
            <person name="Hariharan J."/>
            <person name="Choudoir M.J."/>
            <person name="Diebold P."/>
            <person name="Panke-Buisse K."/>
            <person name="Buckley D.H."/>
        </authorList>
    </citation>
    <scope>NUCLEOTIDE SEQUENCE [LARGE SCALE GENOMIC DNA]</scope>
    <source>
        <strain evidence="1 2">SUN51</strain>
    </source>
</reference>
<dbReference type="EMBL" id="VDFC01000041">
    <property type="protein sequence ID" value="KAA0934673.1"/>
    <property type="molecule type" value="Genomic_DNA"/>
</dbReference>
<dbReference type="AlphaFoldDB" id="A0A5B0AXH8"/>
<evidence type="ECO:0000313" key="1">
    <source>
        <dbReference type="EMBL" id="KAA0934673.1"/>
    </source>
</evidence>
<dbReference type="Proteomes" id="UP000324965">
    <property type="component" value="Unassembled WGS sequence"/>
</dbReference>
<name>A0A5B0AXH8_9ACTN</name>
<gene>
    <name evidence="1" type="ORF">FGF04_18000</name>
</gene>
<organism evidence="1 2">
    <name type="scientific">Streptomyces apricus</name>
    <dbReference type="NCBI Taxonomy" id="1828112"/>
    <lineage>
        <taxon>Bacteria</taxon>
        <taxon>Bacillati</taxon>
        <taxon>Actinomycetota</taxon>
        <taxon>Actinomycetes</taxon>
        <taxon>Kitasatosporales</taxon>
        <taxon>Streptomycetaceae</taxon>
        <taxon>Streptomyces</taxon>
    </lineage>
</organism>
<dbReference type="RefSeq" id="WP_149512359.1">
    <property type="nucleotide sequence ID" value="NZ_VDFC01000041.1"/>
</dbReference>
<evidence type="ECO:0000313" key="2">
    <source>
        <dbReference type="Proteomes" id="UP000324965"/>
    </source>
</evidence>
<accession>A0A5B0AXH8</accession>
<protein>
    <submittedName>
        <fullName evidence="1">Uncharacterized protein</fullName>
    </submittedName>
</protein>
<proteinExistence type="predicted"/>
<keyword evidence="2" id="KW-1185">Reference proteome</keyword>
<dbReference type="OrthoDB" id="4186120at2"/>